<dbReference type="Gene3D" id="1.10.10.10">
    <property type="entry name" value="Winged helix-like DNA-binding domain superfamily/Winged helix DNA-binding domain"/>
    <property type="match status" value="1"/>
</dbReference>
<dbReference type="InterPro" id="IPR013249">
    <property type="entry name" value="RNA_pol_sigma70_r4_t2"/>
</dbReference>
<accession>A0A9W4H006</accession>
<dbReference type="Gene3D" id="3.10.450.50">
    <property type="match status" value="1"/>
</dbReference>
<dbReference type="InterPro" id="IPR052704">
    <property type="entry name" value="ECF_Sigma-70_Domain"/>
</dbReference>
<dbReference type="EMBL" id="CAJVAX010000012">
    <property type="protein sequence ID" value="CAG7625869.1"/>
    <property type="molecule type" value="Genomic_DNA"/>
</dbReference>
<dbReference type="InterPro" id="IPR013324">
    <property type="entry name" value="RNA_pol_sigma_r3/r4-like"/>
</dbReference>
<dbReference type="InterPro" id="IPR036388">
    <property type="entry name" value="WH-like_DNA-bd_sf"/>
</dbReference>
<evidence type="ECO:0000259" key="6">
    <source>
        <dbReference type="Pfam" id="PF12680"/>
    </source>
</evidence>
<dbReference type="Proteomes" id="UP001153328">
    <property type="component" value="Unassembled WGS sequence"/>
</dbReference>
<protein>
    <submittedName>
        <fullName evidence="7">RNA polymerase sigma-70 factor, ECF subfamily</fullName>
    </submittedName>
</protein>
<evidence type="ECO:0000256" key="2">
    <source>
        <dbReference type="ARBA" id="ARBA00023015"/>
    </source>
</evidence>
<dbReference type="SUPFAM" id="SSF88946">
    <property type="entry name" value="Sigma2 domain of RNA polymerase sigma factors"/>
    <property type="match status" value="1"/>
</dbReference>
<reference evidence="7" key="1">
    <citation type="submission" date="2021-06" db="EMBL/GenBank/DDBJ databases">
        <authorList>
            <person name="Arsene-Ploetze F."/>
        </authorList>
    </citation>
    <scope>NUCLEOTIDE SEQUENCE</scope>
    <source>
        <strain evidence="7">SBRY1</strain>
    </source>
</reference>
<dbReference type="Pfam" id="PF12680">
    <property type="entry name" value="SnoaL_2"/>
    <property type="match status" value="1"/>
</dbReference>
<gene>
    <name evidence="7" type="ORF">SBRY_20204</name>
</gene>
<evidence type="ECO:0000256" key="1">
    <source>
        <dbReference type="ARBA" id="ARBA00010641"/>
    </source>
</evidence>
<dbReference type="InterPro" id="IPR032710">
    <property type="entry name" value="NTF2-like_dom_sf"/>
</dbReference>
<dbReference type="GO" id="GO:0006352">
    <property type="term" value="P:DNA-templated transcription initiation"/>
    <property type="evidence" value="ECO:0007669"/>
    <property type="project" value="InterPro"/>
</dbReference>
<dbReference type="RefSeq" id="WP_205042377.1">
    <property type="nucleotide sequence ID" value="NZ_CAJVAX010000012.1"/>
</dbReference>
<evidence type="ECO:0000256" key="3">
    <source>
        <dbReference type="ARBA" id="ARBA00023082"/>
    </source>
</evidence>
<dbReference type="InterPro" id="IPR013325">
    <property type="entry name" value="RNA_pol_sigma_r2"/>
</dbReference>
<dbReference type="SUPFAM" id="SSF88659">
    <property type="entry name" value="Sigma3 and sigma4 domains of RNA polymerase sigma factors"/>
    <property type="match status" value="1"/>
</dbReference>
<organism evidence="7 8">
    <name type="scientific">Actinacidiphila bryophytorum</name>
    <dbReference type="NCBI Taxonomy" id="1436133"/>
    <lineage>
        <taxon>Bacteria</taxon>
        <taxon>Bacillati</taxon>
        <taxon>Actinomycetota</taxon>
        <taxon>Actinomycetes</taxon>
        <taxon>Kitasatosporales</taxon>
        <taxon>Streptomycetaceae</taxon>
        <taxon>Actinacidiphila</taxon>
    </lineage>
</organism>
<feature type="domain" description="RNA polymerase sigma factor 70 region 4 type 2" evidence="5">
    <location>
        <begin position="130"/>
        <end position="180"/>
    </location>
</feature>
<keyword evidence="3" id="KW-0731">Sigma factor</keyword>
<dbReference type="PANTHER" id="PTHR30173:SF36">
    <property type="entry name" value="ECF RNA POLYMERASE SIGMA FACTOR SIGJ"/>
    <property type="match status" value="1"/>
</dbReference>
<evidence type="ECO:0000256" key="4">
    <source>
        <dbReference type="ARBA" id="ARBA00023163"/>
    </source>
</evidence>
<name>A0A9W4H006_9ACTN</name>
<evidence type="ECO:0000313" key="8">
    <source>
        <dbReference type="Proteomes" id="UP001153328"/>
    </source>
</evidence>
<comment type="caution">
    <text evidence="7">The sequence shown here is derived from an EMBL/GenBank/DDBJ whole genome shotgun (WGS) entry which is preliminary data.</text>
</comment>
<keyword evidence="2" id="KW-0805">Transcription regulation</keyword>
<keyword evidence="8" id="KW-1185">Reference proteome</keyword>
<dbReference type="SUPFAM" id="SSF54427">
    <property type="entry name" value="NTF2-like"/>
    <property type="match status" value="1"/>
</dbReference>
<dbReference type="CDD" id="cd06171">
    <property type="entry name" value="Sigma70_r4"/>
    <property type="match status" value="1"/>
</dbReference>
<comment type="similarity">
    <text evidence="1">Belongs to the sigma-70 factor family. ECF subfamily.</text>
</comment>
<dbReference type="GO" id="GO:0003677">
    <property type="term" value="F:DNA binding"/>
    <property type="evidence" value="ECO:0007669"/>
    <property type="project" value="InterPro"/>
</dbReference>
<dbReference type="GO" id="GO:0016987">
    <property type="term" value="F:sigma factor activity"/>
    <property type="evidence" value="ECO:0007669"/>
    <property type="project" value="UniProtKB-KW"/>
</dbReference>
<dbReference type="AlphaFoldDB" id="A0A9W4H006"/>
<dbReference type="PANTHER" id="PTHR30173">
    <property type="entry name" value="SIGMA 19 FACTOR"/>
    <property type="match status" value="1"/>
</dbReference>
<dbReference type="Pfam" id="PF08281">
    <property type="entry name" value="Sigma70_r4_2"/>
    <property type="match status" value="1"/>
</dbReference>
<sequence length="324" mass="34774">MSDDPAELPVDTATRVFAVHRELLFSVVYSMTGSVSDTEDVLQDTWLAWVDGEGGDVRAGSDLCARLLRIAVGRGLARQTAIRSSRAAYVGLWLPEPLVTGPGPEAPAALPADTDGSAWPGLRSESAPMALMVVLETLPPLERAVFVLNEVFGYPYAEIGQILGRHPGTVRQLAHQAREHVQARRPHYPADPQVQQRLTERFIAAAMAGDMAALLELLAPDVTMWTDGGGKVRSALRPVAGRERVARSLSGYAASHSPHGLDVHYRHVNGDPSAVVFDGDSPYAVLVMDLSAPGDQVTGIYLVTNPDKLSRVVPPPSPDTDQGR</sequence>
<evidence type="ECO:0000259" key="5">
    <source>
        <dbReference type="Pfam" id="PF08281"/>
    </source>
</evidence>
<keyword evidence="4" id="KW-0804">Transcription</keyword>
<proteinExistence type="inferred from homology"/>
<feature type="domain" description="SnoaL-like" evidence="6">
    <location>
        <begin position="200"/>
        <end position="279"/>
    </location>
</feature>
<evidence type="ECO:0000313" key="7">
    <source>
        <dbReference type="EMBL" id="CAG7625869.1"/>
    </source>
</evidence>
<dbReference type="InterPro" id="IPR037401">
    <property type="entry name" value="SnoaL-like"/>
</dbReference>